<reference evidence="1 2" key="1">
    <citation type="journal article" date="2013" name="Genome Announc.">
        <title>Draft Genome Sequence of Winogradskyella psychrotolerans RS-3T, Isolated from the Marine Transect of Kongsfjorden, Ny-Alesund, Svalbard, Arctic Ocean.</title>
        <authorList>
            <person name="Kumar Pinnaka A."/>
            <person name="Ara S."/>
            <person name="Singh A."/>
            <person name="Shivaji S."/>
        </authorList>
    </citation>
    <scope>NUCLEOTIDE SEQUENCE [LARGE SCALE GENOMIC DNA]</scope>
    <source>
        <strain evidence="1 2">RS-3</strain>
    </source>
</reference>
<accession>S7VRV0</accession>
<comment type="caution">
    <text evidence="1">The sequence shown here is derived from an EMBL/GenBank/DDBJ whole genome shotgun (WGS) entry which is preliminary data.</text>
</comment>
<keyword evidence="2" id="KW-1185">Reference proteome</keyword>
<proteinExistence type="predicted"/>
<dbReference type="EMBL" id="ATMR01000128">
    <property type="protein sequence ID" value="EPR72112.1"/>
    <property type="molecule type" value="Genomic_DNA"/>
</dbReference>
<evidence type="ECO:0000313" key="2">
    <source>
        <dbReference type="Proteomes" id="UP000014962"/>
    </source>
</evidence>
<protein>
    <submittedName>
        <fullName evidence="1">Uncharacterized protein</fullName>
    </submittedName>
</protein>
<gene>
    <name evidence="1" type="ORF">ADIWIN_2951</name>
</gene>
<evidence type="ECO:0000313" key="1">
    <source>
        <dbReference type="EMBL" id="EPR72112.1"/>
    </source>
</evidence>
<dbReference type="STRING" id="641526.ADIWIN_2951"/>
<dbReference type="Proteomes" id="UP000014962">
    <property type="component" value="Unassembled WGS sequence"/>
</dbReference>
<organism evidence="1 2">
    <name type="scientific">Winogradskyella psychrotolerans RS-3</name>
    <dbReference type="NCBI Taxonomy" id="641526"/>
    <lineage>
        <taxon>Bacteria</taxon>
        <taxon>Pseudomonadati</taxon>
        <taxon>Bacteroidota</taxon>
        <taxon>Flavobacteriia</taxon>
        <taxon>Flavobacteriales</taxon>
        <taxon>Flavobacteriaceae</taxon>
        <taxon>Winogradskyella</taxon>
    </lineage>
</organism>
<name>S7VRV0_9FLAO</name>
<dbReference type="AlphaFoldDB" id="S7VRV0"/>
<sequence>MSKFEAVENYIKYWNIESFELFNYEMDDADKKKNIIV</sequence>